<proteinExistence type="predicted"/>
<protein>
    <submittedName>
        <fullName evidence="1">Uncharacterized protein</fullName>
    </submittedName>
</protein>
<organism evidence="1 2">
    <name type="scientific">Ricinus communis</name>
    <name type="common">Castor bean</name>
    <dbReference type="NCBI Taxonomy" id="3988"/>
    <lineage>
        <taxon>Eukaryota</taxon>
        <taxon>Viridiplantae</taxon>
        <taxon>Streptophyta</taxon>
        <taxon>Embryophyta</taxon>
        <taxon>Tracheophyta</taxon>
        <taxon>Spermatophyta</taxon>
        <taxon>Magnoliopsida</taxon>
        <taxon>eudicotyledons</taxon>
        <taxon>Gunneridae</taxon>
        <taxon>Pentapetalae</taxon>
        <taxon>rosids</taxon>
        <taxon>fabids</taxon>
        <taxon>Malpighiales</taxon>
        <taxon>Euphorbiaceae</taxon>
        <taxon>Acalyphoideae</taxon>
        <taxon>Acalypheae</taxon>
        <taxon>Ricinus</taxon>
    </lineage>
</organism>
<evidence type="ECO:0000313" key="1">
    <source>
        <dbReference type="EMBL" id="EEF41757.1"/>
    </source>
</evidence>
<name>B9S3Q2_RICCO</name>
<gene>
    <name evidence="1" type="ORF">RCOM_1553790</name>
</gene>
<dbReference type="EMBL" id="EQ973861">
    <property type="protein sequence ID" value="EEF41757.1"/>
    <property type="molecule type" value="Genomic_DNA"/>
</dbReference>
<dbReference type="AlphaFoldDB" id="B9S3Q2"/>
<keyword evidence="2" id="KW-1185">Reference proteome</keyword>
<dbReference type="Proteomes" id="UP000008311">
    <property type="component" value="Unassembled WGS sequence"/>
</dbReference>
<dbReference type="InParanoid" id="B9S3Q2"/>
<evidence type="ECO:0000313" key="2">
    <source>
        <dbReference type="Proteomes" id="UP000008311"/>
    </source>
</evidence>
<sequence>MADGQSFEKVREVNEIQLVPNTFIGLPTTYKECFHNSPWLTLSTVRGSKSIIPSISIKHK</sequence>
<reference evidence="2" key="1">
    <citation type="journal article" date="2010" name="Nat. Biotechnol.">
        <title>Draft genome sequence of the oilseed species Ricinus communis.</title>
        <authorList>
            <person name="Chan A.P."/>
            <person name="Crabtree J."/>
            <person name="Zhao Q."/>
            <person name="Lorenzi H."/>
            <person name="Orvis J."/>
            <person name="Puiu D."/>
            <person name="Melake-Berhan A."/>
            <person name="Jones K.M."/>
            <person name="Redman J."/>
            <person name="Chen G."/>
            <person name="Cahoon E.B."/>
            <person name="Gedil M."/>
            <person name="Stanke M."/>
            <person name="Haas B.J."/>
            <person name="Wortman J.R."/>
            <person name="Fraser-Liggett C.M."/>
            <person name="Ravel J."/>
            <person name="Rabinowicz P.D."/>
        </authorList>
    </citation>
    <scope>NUCLEOTIDE SEQUENCE [LARGE SCALE GENOMIC DNA]</scope>
    <source>
        <strain evidence="2">cv. Hale</strain>
    </source>
</reference>
<accession>B9S3Q2</accession>